<reference evidence="2 3" key="1">
    <citation type="submission" date="2024-02" db="EMBL/GenBank/DDBJ databases">
        <authorList>
            <consortium name="ELIXIR-Norway"/>
            <consortium name="Elixir Norway"/>
        </authorList>
    </citation>
    <scope>NUCLEOTIDE SEQUENCE [LARGE SCALE GENOMIC DNA]</scope>
</reference>
<dbReference type="PANTHER" id="PTHR48413">
    <property type="match status" value="1"/>
</dbReference>
<comment type="similarity">
    <text evidence="1">Belongs to the phosphosulfolactate synthase family.</text>
</comment>
<dbReference type="Pfam" id="PF02679">
    <property type="entry name" value="ComA"/>
    <property type="match status" value="1"/>
</dbReference>
<evidence type="ECO:0000256" key="1">
    <source>
        <dbReference type="ARBA" id="ARBA00010424"/>
    </source>
</evidence>
<dbReference type="InterPro" id="IPR013785">
    <property type="entry name" value="Aldolase_TIM"/>
</dbReference>
<keyword evidence="3" id="KW-1185">Reference proteome</keyword>
<evidence type="ECO:0000313" key="3">
    <source>
        <dbReference type="Proteomes" id="UP001497512"/>
    </source>
</evidence>
<protein>
    <recommendedName>
        <fullName evidence="4">Phosphosulfolactate synthase</fullName>
    </recommendedName>
</protein>
<dbReference type="InterPro" id="IPR003830">
    <property type="entry name" value="ComA_synth"/>
</dbReference>
<gene>
    <name evidence="2" type="ORF">CSSPTR1EN2_LOCUS1399</name>
</gene>
<dbReference type="SUPFAM" id="SSF102110">
    <property type="entry name" value="(2r)-phospho-3-sulfolactate synthase ComA"/>
    <property type="match status" value="1"/>
</dbReference>
<name>A0ABP0TBD6_9BRYO</name>
<proteinExistence type="inferred from homology"/>
<dbReference type="InterPro" id="IPR036112">
    <property type="entry name" value="ComA_synth_sf"/>
</dbReference>
<evidence type="ECO:0000313" key="2">
    <source>
        <dbReference type="EMBL" id="CAK9191455.1"/>
    </source>
</evidence>
<dbReference type="Gene3D" id="3.20.20.70">
    <property type="entry name" value="Aldolase class I"/>
    <property type="match status" value="1"/>
</dbReference>
<evidence type="ECO:0008006" key="4">
    <source>
        <dbReference type="Google" id="ProtNLM"/>
    </source>
</evidence>
<dbReference type="Proteomes" id="UP001497512">
    <property type="component" value="Chromosome 1"/>
</dbReference>
<sequence length="306" mass="34680">MESREHYYVVRPQQPVREQLEDGGMARIGMPNDRNFYFRGLNGWPQRPRIRGMTEVRGPFSSLMAPSNLQDVLETMGQFMDGLRFSGGSFSLMPHDIVRQLTRLAHNHDVYVSSGGWADHVLAQGPSVFRQYVQECKDLGFDAIEVNTDLICLQEEDLLRLIRTIKSAGLKARPELGIKSAEDGIIHHSNYLGGFDARDPESEGVNWVIRRAERFLEAGADAVLIDSDGITENVGNWRTDVIARVIERLGLEKIMFEAADPRVFEWFIQNYGSKVNLFVDHSHLLQLEGLRSGIRGGRSVWGHFLL</sequence>
<dbReference type="PANTHER" id="PTHR48413:SF1">
    <property type="entry name" value="PROTEIN HEAT-STRESS-ASSOCIATED 32"/>
    <property type="match status" value="1"/>
</dbReference>
<organism evidence="2 3">
    <name type="scientific">Sphagnum troendelagicum</name>
    <dbReference type="NCBI Taxonomy" id="128251"/>
    <lineage>
        <taxon>Eukaryota</taxon>
        <taxon>Viridiplantae</taxon>
        <taxon>Streptophyta</taxon>
        <taxon>Embryophyta</taxon>
        <taxon>Bryophyta</taxon>
        <taxon>Sphagnophytina</taxon>
        <taxon>Sphagnopsida</taxon>
        <taxon>Sphagnales</taxon>
        <taxon>Sphagnaceae</taxon>
        <taxon>Sphagnum</taxon>
    </lineage>
</organism>
<accession>A0ABP0TBD6</accession>
<dbReference type="EMBL" id="OZ019893">
    <property type="protein sequence ID" value="CAK9191455.1"/>
    <property type="molecule type" value="Genomic_DNA"/>
</dbReference>